<sequence>MVKITYIQFNNTSKQVDVKSGQSVMEGAIRNNVPGIDADCGGACICATCHVFVDPHWMDRLEAPSQAEAGLLDFVEGVANNSRLACQIKVTDRLDGLVVRLPETQGAM</sequence>
<keyword evidence="9" id="KW-1185">Reference proteome</keyword>
<evidence type="ECO:0000256" key="6">
    <source>
        <dbReference type="ARBA" id="ARBA00034078"/>
    </source>
</evidence>
<dbReference type="OrthoDB" id="9799640at2"/>
<dbReference type="Pfam" id="PF00111">
    <property type="entry name" value="Fer2"/>
    <property type="match status" value="1"/>
</dbReference>
<evidence type="ECO:0000256" key="2">
    <source>
        <dbReference type="ARBA" id="ARBA00022714"/>
    </source>
</evidence>
<proteinExistence type="inferred from homology"/>
<evidence type="ECO:0000256" key="4">
    <source>
        <dbReference type="ARBA" id="ARBA00023004"/>
    </source>
</evidence>
<evidence type="ECO:0000313" key="8">
    <source>
        <dbReference type="EMBL" id="ESQ90511.1"/>
    </source>
</evidence>
<dbReference type="InterPro" id="IPR012675">
    <property type="entry name" value="Beta-grasp_dom_sf"/>
</dbReference>
<comment type="similarity">
    <text evidence="1">Belongs to the adrenodoxin/putidaredoxin family.</text>
</comment>
<reference evidence="8 9" key="1">
    <citation type="journal article" date="2014" name="Nature">
        <title>Sequential evolution of bacterial morphology by co-option of a developmental regulator.</title>
        <authorList>
            <person name="Jiang C."/>
            <person name="Brown P.J."/>
            <person name="Ducret A."/>
            <person name="Brun Y.V."/>
        </authorList>
    </citation>
    <scope>NUCLEOTIDE SEQUENCE [LARGE SCALE GENOMIC DNA]</scope>
    <source>
        <strain evidence="8 9">DSM 16100</strain>
    </source>
</reference>
<dbReference type="Proteomes" id="UP000017837">
    <property type="component" value="Unassembled WGS sequence"/>
</dbReference>
<dbReference type="GO" id="GO:0005829">
    <property type="term" value="C:cytosol"/>
    <property type="evidence" value="ECO:0007669"/>
    <property type="project" value="TreeGrafter"/>
</dbReference>
<evidence type="ECO:0000313" key="9">
    <source>
        <dbReference type="Proteomes" id="UP000017837"/>
    </source>
</evidence>
<dbReference type="GO" id="GO:0046872">
    <property type="term" value="F:metal ion binding"/>
    <property type="evidence" value="ECO:0007669"/>
    <property type="project" value="UniProtKB-KW"/>
</dbReference>
<dbReference type="AlphaFoldDB" id="V4PQD5"/>
<comment type="caution">
    <text evidence="8">The sequence shown here is derived from an EMBL/GenBank/DDBJ whole genome shotgun (WGS) entry which is preliminary data.</text>
</comment>
<dbReference type="RefSeq" id="WP_018082789.1">
    <property type="nucleotide sequence ID" value="NZ_AQWM01000018.1"/>
</dbReference>
<keyword evidence="3" id="KW-0479">Metal-binding</keyword>
<dbReference type="PATRIC" id="fig|1121022.4.peg.2509"/>
<keyword evidence="5" id="KW-0411">Iron-sulfur</keyword>
<dbReference type="GO" id="GO:0009055">
    <property type="term" value="F:electron transfer activity"/>
    <property type="evidence" value="ECO:0007669"/>
    <property type="project" value="TreeGrafter"/>
</dbReference>
<dbReference type="SUPFAM" id="SSF54292">
    <property type="entry name" value="2Fe-2S ferredoxin-like"/>
    <property type="match status" value="1"/>
</dbReference>
<dbReference type="PRINTS" id="PR00355">
    <property type="entry name" value="ADRENODOXIN"/>
</dbReference>
<dbReference type="InterPro" id="IPR001041">
    <property type="entry name" value="2Fe-2S_ferredoxin-type"/>
</dbReference>
<evidence type="ECO:0000256" key="3">
    <source>
        <dbReference type="ARBA" id="ARBA00022723"/>
    </source>
</evidence>
<dbReference type="GO" id="GO:0140647">
    <property type="term" value="P:P450-containing electron transport chain"/>
    <property type="evidence" value="ECO:0007669"/>
    <property type="project" value="InterPro"/>
</dbReference>
<gene>
    <name evidence="8" type="ORF">ABENE_12375</name>
</gene>
<dbReference type="InterPro" id="IPR036010">
    <property type="entry name" value="2Fe-2S_ferredoxin-like_sf"/>
</dbReference>
<accession>V4PQD5</accession>
<comment type="cofactor">
    <cofactor evidence="6">
        <name>[2Fe-2S] cluster</name>
        <dbReference type="ChEBI" id="CHEBI:190135"/>
    </cofactor>
</comment>
<evidence type="ECO:0000256" key="1">
    <source>
        <dbReference type="ARBA" id="ARBA00010914"/>
    </source>
</evidence>
<keyword evidence="4" id="KW-0408">Iron</keyword>
<organism evidence="8 9">
    <name type="scientific">Asticcacaulis benevestitus DSM 16100 = ATCC BAA-896</name>
    <dbReference type="NCBI Taxonomy" id="1121022"/>
    <lineage>
        <taxon>Bacteria</taxon>
        <taxon>Pseudomonadati</taxon>
        <taxon>Pseudomonadota</taxon>
        <taxon>Alphaproteobacteria</taxon>
        <taxon>Caulobacterales</taxon>
        <taxon>Caulobacteraceae</taxon>
        <taxon>Asticcacaulis</taxon>
    </lineage>
</organism>
<dbReference type="PROSITE" id="PS51085">
    <property type="entry name" value="2FE2S_FER_2"/>
    <property type="match status" value="1"/>
</dbReference>
<dbReference type="InterPro" id="IPR001055">
    <property type="entry name" value="Adrenodoxin-like"/>
</dbReference>
<dbReference type="Gene3D" id="3.10.20.30">
    <property type="match status" value="1"/>
</dbReference>
<feature type="domain" description="2Fe-2S ferredoxin-type" evidence="7">
    <location>
        <begin position="2"/>
        <end position="105"/>
    </location>
</feature>
<dbReference type="PANTHER" id="PTHR23426:SF65">
    <property type="entry name" value="FERREDOXIN-2, MITOCHONDRIAL"/>
    <property type="match status" value="1"/>
</dbReference>
<evidence type="ECO:0000256" key="5">
    <source>
        <dbReference type="ARBA" id="ARBA00023014"/>
    </source>
</evidence>
<keyword evidence="2" id="KW-0001">2Fe-2S</keyword>
<dbReference type="GO" id="GO:0051537">
    <property type="term" value="F:2 iron, 2 sulfur cluster binding"/>
    <property type="evidence" value="ECO:0007669"/>
    <property type="project" value="UniProtKB-KW"/>
</dbReference>
<name>V4PQD5_9CAUL</name>
<dbReference type="PANTHER" id="PTHR23426">
    <property type="entry name" value="FERREDOXIN/ADRENODOXIN"/>
    <property type="match status" value="1"/>
</dbReference>
<dbReference type="EMBL" id="AWGB01000023">
    <property type="protein sequence ID" value="ESQ90511.1"/>
    <property type="molecule type" value="Genomic_DNA"/>
</dbReference>
<protein>
    <recommendedName>
        <fullName evidence="7">2Fe-2S ferredoxin-type domain-containing protein</fullName>
    </recommendedName>
</protein>
<dbReference type="CDD" id="cd00207">
    <property type="entry name" value="fer2"/>
    <property type="match status" value="1"/>
</dbReference>
<dbReference type="STRING" id="1121022.GCA_000376105_03120"/>
<evidence type="ECO:0000259" key="7">
    <source>
        <dbReference type="PROSITE" id="PS51085"/>
    </source>
</evidence>
<dbReference type="eggNOG" id="COG0633">
    <property type="taxonomic scope" value="Bacteria"/>
</dbReference>